<evidence type="ECO:0000313" key="1">
    <source>
        <dbReference type="EMBL" id="GAH54420.1"/>
    </source>
</evidence>
<dbReference type="EMBL" id="BARU01019582">
    <property type="protein sequence ID" value="GAH54420.1"/>
    <property type="molecule type" value="Genomic_DNA"/>
</dbReference>
<dbReference type="AlphaFoldDB" id="X1HBH4"/>
<accession>X1HBH4</accession>
<protein>
    <recommendedName>
        <fullName evidence="2">HTH cro/C1-type domain-containing protein</fullName>
    </recommendedName>
</protein>
<dbReference type="CDD" id="cd00093">
    <property type="entry name" value="HTH_XRE"/>
    <property type="match status" value="1"/>
</dbReference>
<gene>
    <name evidence="1" type="ORF">S03H2_32240</name>
</gene>
<dbReference type="SUPFAM" id="SSF47413">
    <property type="entry name" value="lambda repressor-like DNA-binding domains"/>
    <property type="match status" value="1"/>
</dbReference>
<feature type="non-terminal residue" evidence="1">
    <location>
        <position position="89"/>
    </location>
</feature>
<reference evidence="1" key="1">
    <citation type="journal article" date="2014" name="Front. Microbiol.">
        <title>High frequency of phylogenetically diverse reductive dehalogenase-homologous genes in deep subseafloor sedimentary metagenomes.</title>
        <authorList>
            <person name="Kawai M."/>
            <person name="Futagami T."/>
            <person name="Toyoda A."/>
            <person name="Takaki Y."/>
            <person name="Nishi S."/>
            <person name="Hori S."/>
            <person name="Arai W."/>
            <person name="Tsubouchi T."/>
            <person name="Morono Y."/>
            <person name="Uchiyama I."/>
            <person name="Ito T."/>
            <person name="Fujiyama A."/>
            <person name="Inagaki F."/>
            <person name="Takami H."/>
        </authorList>
    </citation>
    <scope>NUCLEOTIDE SEQUENCE</scope>
    <source>
        <strain evidence="1">Expedition CK06-06</strain>
    </source>
</reference>
<proteinExistence type="predicted"/>
<comment type="caution">
    <text evidence="1">The sequence shown here is derived from an EMBL/GenBank/DDBJ whole genome shotgun (WGS) entry which is preliminary data.</text>
</comment>
<dbReference type="GO" id="GO:0003677">
    <property type="term" value="F:DNA binding"/>
    <property type="evidence" value="ECO:0007669"/>
    <property type="project" value="InterPro"/>
</dbReference>
<organism evidence="1">
    <name type="scientific">marine sediment metagenome</name>
    <dbReference type="NCBI Taxonomy" id="412755"/>
    <lineage>
        <taxon>unclassified sequences</taxon>
        <taxon>metagenomes</taxon>
        <taxon>ecological metagenomes</taxon>
    </lineage>
</organism>
<dbReference type="InterPro" id="IPR001387">
    <property type="entry name" value="Cro/C1-type_HTH"/>
</dbReference>
<sequence>MILKTRIFDLYNGKYENLSELAQAMGISVSQIYRVRQGKRSINQKFLIGAIKAFPQYKFGDLFYFAPEVPSVTKYTADKEAAKRGKSQS</sequence>
<name>X1HBH4_9ZZZZ</name>
<dbReference type="InterPro" id="IPR010982">
    <property type="entry name" value="Lambda_DNA-bd_dom_sf"/>
</dbReference>
<evidence type="ECO:0008006" key="2">
    <source>
        <dbReference type="Google" id="ProtNLM"/>
    </source>
</evidence>